<sequence>MPAHNNLSRLSADVDLLDELQVETLTSDAAPHGSQPVASVDGNTGGGCSS</sequence>
<evidence type="ECO:0000256" key="1">
    <source>
        <dbReference type="SAM" id="MobiDB-lite"/>
    </source>
</evidence>
<gene>
    <name evidence="2" type="ORF">IFM12276_38940</name>
</gene>
<reference evidence="2 3" key="1">
    <citation type="submission" date="2022-11" db="EMBL/GenBank/DDBJ databases">
        <title>Genome Sequencing of Nocardia sp. ON39_IFM12276 and assembly.</title>
        <authorList>
            <person name="Shimojima M."/>
            <person name="Toyokawa M."/>
            <person name="Uesaka K."/>
        </authorList>
    </citation>
    <scope>NUCLEOTIDE SEQUENCE [LARGE SCALE GENOMIC DNA]</scope>
    <source>
        <strain evidence="2 3">IFM 12276</strain>
    </source>
</reference>
<dbReference type="Proteomes" id="UP001317870">
    <property type="component" value="Chromosome"/>
</dbReference>
<name>A0ABN6U6T2_9NOCA</name>
<accession>A0ABN6U6T2</accession>
<proteinExistence type="predicted"/>
<keyword evidence="3" id="KW-1185">Reference proteome</keyword>
<evidence type="ECO:0000313" key="3">
    <source>
        <dbReference type="Proteomes" id="UP001317870"/>
    </source>
</evidence>
<evidence type="ECO:0000313" key="2">
    <source>
        <dbReference type="EMBL" id="BDU00866.1"/>
    </source>
</evidence>
<feature type="region of interest" description="Disordered" evidence="1">
    <location>
        <begin position="25"/>
        <end position="50"/>
    </location>
</feature>
<organism evidence="2 3">
    <name type="scientific">Nocardia sputorum</name>
    <dbReference type="NCBI Taxonomy" id="2984338"/>
    <lineage>
        <taxon>Bacteria</taxon>
        <taxon>Bacillati</taxon>
        <taxon>Actinomycetota</taxon>
        <taxon>Actinomycetes</taxon>
        <taxon>Mycobacteriales</taxon>
        <taxon>Nocardiaceae</taxon>
        <taxon>Nocardia</taxon>
    </lineage>
</organism>
<dbReference type="RefSeq" id="WP_159839920.1">
    <property type="nucleotide sequence ID" value="NZ_AP026976.1"/>
</dbReference>
<dbReference type="EMBL" id="AP026978">
    <property type="protein sequence ID" value="BDU00866.1"/>
    <property type="molecule type" value="Genomic_DNA"/>
</dbReference>
<protein>
    <recommendedName>
        <fullName evidence="4">Thiazolylpeptide-type bacteriocin</fullName>
    </recommendedName>
</protein>
<evidence type="ECO:0008006" key="4">
    <source>
        <dbReference type="Google" id="ProtNLM"/>
    </source>
</evidence>